<organism evidence="2 3">
    <name type="scientific">Paenibacillus nuruki</name>
    <dbReference type="NCBI Taxonomy" id="1886670"/>
    <lineage>
        <taxon>Bacteria</taxon>
        <taxon>Bacillati</taxon>
        <taxon>Bacillota</taxon>
        <taxon>Bacilli</taxon>
        <taxon>Bacillales</taxon>
        <taxon>Paenibacillaceae</taxon>
        <taxon>Paenibacillus</taxon>
    </lineage>
</organism>
<dbReference type="PANTHER" id="PTHR35337:SF1">
    <property type="entry name" value="SLR1478 PROTEIN"/>
    <property type="match status" value="1"/>
</dbReference>
<name>A0A1E3L252_9BACL</name>
<evidence type="ECO:0000313" key="2">
    <source>
        <dbReference type="EMBL" id="ODP27691.1"/>
    </source>
</evidence>
<feature type="transmembrane region" description="Helical" evidence="1">
    <location>
        <begin position="129"/>
        <end position="148"/>
    </location>
</feature>
<dbReference type="Proteomes" id="UP000094578">
    <property type="component" value="Unassembled WGS sequence"/>
</dbReference>
<proteinExistence type="predicted"/>
<feature type="transmembrane region" description="Helical" evidence="1">
    <location>
        <begin position="20"/>
        <end position="39"/>
    </location>
</feature>
<dbReference type="PATRIC" id="fig|1886670.3.peg.3029"/>
<dbReference type="RefSeq" id="WP_069328382.1">
    <property type="nucleotide sequence ID" value="NZ_MDER01000048.1"/>
</dbReference>
<dbReference type="STRING" id="1886670.PTI45_02979"/>
<sequence length="208" mass="23393">MASLFSLRTFWRDLKSNKSMLLVSTILFAVGIVAGILLVEPLGNYLREQLQQLQVVKEQLNQGQHVELNYFVFIFLNNAIKSVLIIYLGIFIGIIPVIFLVMNGMIIGFLLRTYDMQGQDVVTLIVKGLLPHGIFEIPAILIAAAYGLKFGKLVLDSLATWSPAGRVQLRVAWKQFMRSTITASFWLVIILFVAAIIESTVTFWLMQA</sequence>
<keyword evidence="1" id="KW-1133">Transmembrane helix</keyword>
<dbReference type="Pfam" id="PF01944">
    <property type="entry name" value="SpoIIM"/>
    <property type="match status" value="1"/>
</dbReference>
<evidence type="ECO:0000313" key="3">
    <source>
        <dbReference type="Proteomes" id="UP000094578"/>
    </source>
</evidence>
<protein>
    <recommendedName>
        <fullName evidence="4">Stage II sporulation protein M</fullName>
    </recommendedName>
</protein>
<dbReference type="EMBL" id="MDER01000048">
    <property type="protein sequence ID" value="ODP27691.1"/>
    <property type="molecule type" value="Genomic_DNA"/>
</dbReference>
<comment type="caution">
    <text evidence="2">The sequence shown here is derived from an EMBL/GenBank/DDBJ whole genome shotgun (WGS) entry which is preliminary data.</text>
</comment>
<keyword evidence="3" id="KW-1185">Reference proteome</keyword>
<feature type="transmembrane region" description="Helical" evidence="1">
    <location>
        <begin position="84"/>
        <end position="109"/>
    </location>
</feature>
<keyword evidence="1" id="KW-0472">Membrane</keyword>
<accession>A0A1E3L252</accession>
<gene>
    <name evidence="2" type="ORF">PTI45_02979</name>
</gene>
<evidence type="ECO:0000256" key="1">
    <source>
        <dbReference type="SAM" id="Phobius"/>
    </source>
</evidence>
<dbReference type="PANTHER" id="PTHR35337">
    <property type="entry name" value="SLR1478 PROTEIN"/>
    <property type="match status" value="1"/>
</dbReference>
<feature type="transmembrane region" description="Helical" evidence="1">
    <location>
        <begin position="183"/>
        <end position="206"/>
    </location>
</feature>
<dbReference type="AlphaFoldDB" id="A0A1E3L252"/>
<dbReference type="InterPro" id="IPR002798">
    <property type="entry name" value="SpoIIM-like"/>
</dbReference>
<evidence type="ECO:0008006" key="4">
    <source>
        <dbReference type="Google" id="ProtNLM"/>
    </source>
</evidence>
<reference evidence="2 3" key="1">
    <citation type="submission" date="2016-08" db="EMBL/GenBank/DDBJ databases">
        <title>Genome sequencing of Paenibacillus sp. TI45-13ar, isolated from Korean traditional nuruk.</title>
        <authorList>
            <person name="Kim S.-J."/>
        </authorList>
    </citation>
    <scope>NUCLEOTIDE SEQUENCE [LARGE SCALE GENOMIC DNA]</scope>
    <source>
        <strain evidence="2 3">TI45-13ar</strain>
    </source>
</reference>
<keyword evidence="1" id="KW-0812">Transmembrane</keyword>